<feature type="region of interest" description="Disordered" evidence="1">
    <location>
        <begin position="17"/>
        <end position="53"/>
    </location>
</feature>
<comment type="caution">
    <text evidence="3">The sequence shown here is derived from an EMBL/GenBank/DDBJ whole genome shotgun (WGS) entry which is preliminary data.</text>
</comment>
<proteinExistence type="predicted"/>
<dbReference type="PROSITE" id="PS50011">
    <property type="entry name" value="PROTEIN_KINASE_DOM"/>
    <property type="match status" value="1"/>
</dbReference>
<protein>
    <recommendedName>
        <fullName evidence="2">Protein kinase domain-containing protein</fullName>
    </recommendedName>
</protein>
<dbReference type="GO" id="GO:0004674">
    <property type="term" value="F:protein serine/threonine kinase activity"/>
    <property type="evidence" value="ECO:0007669"/>
    <property type="project" value="TreeGrafter"/>
</dbReference>
<dbReference type="InterPro" id="IPR000719">
    <property type="entry name" value="Prot_kinase_dom"/>
</dbReference>
<dbReference type="AlphaFoldDB" id="A0A2V0NN08"/>
<dbReference type="InterPro" id="IPR011009">
    <property type="entry name" value="Kinase-like_dom_sf"/>
</dbReference>
<dbReference type="PANTHER" id="PTHR44329">
    <property type="entry name" value="SERINE/THREONINE-PROTEIN KINASE TNNI3K-RELATED"/>
    <property type="match status" value="1"/>
</dbReference>
<dbReference type="InterPro" id="IPR051681">
    <property type="entry name" value="Ser/Thr_Kinases-Pseudokinases"/>
</dbReference>
<dbReference type="EMBL" id="BDRX01000007">
    <property type="protein sequence ID" value="GBF88931.1"/>
    <property type="molecule type" value="Genomic_DNA"/>
</dbReference>
<feature type="compositionally biased region" description="Low complexity" evidence="1">
    <location>
        <begin position="37"/>
        <end position="53"/>
    </location>
</feature>
<feature type="compositionally biased region" description="Low complexity" evidence="1">
    <location>
        <begin position="17"/>
        <end position="29"/>
    </location>
</feature>
<sequence>MGVCASIPRTDAAAAVQPAAAGVADGGSPASPPEPAAPAAATERPAPRGDASAAASDAAEVLEELHELQKQLSEVSSNALLGLIQSAEVLVANGGLAADTAAIYGAAPDEPGCLVLLTAYGAGAAALERAPVLRGADAAQAVSAPDLAGPGSRKLLPPHLRCLAPGARSVAAVPLGPPTRPVGCLVLASCEPFAFKGCRWQIQQQAAAAGLLRLLRQPQVAAMCRLLSEMGAASDPLEAITALLQAAPRYMASCTHLQMATRLAVLSGPGRGGAPADEATVFELPRRCLSPPPSGRAAPPSPRGSGPPALAATGLALQNTLLASAVRHRQARFVVDCGRYLQCCLAPARDVFTRASDLVASIVVLPLLPPHGGDAGGGAGSGGDGEDAWGAPLGGLYFALPEPCDFQAPRDALLGFVHSVTPVLYWKLAGREGELDEALARAAELRSASLHGASGRLSQASASLPHSGRTIASGSTPGGGGGGSTDGAAGSPGGSTDCAAAGGGSVSGGTCSSPPPAPSSARLSSGGSRHLNTEAMLQVFQAEVHKGWRRSAQAAVIPGLSVAPERLGGDGDGFDSCGSGCGGGGGGASSVHRAFWNKSAAAVKIIRGRGTEQEALSDATQMAVMSSVTHPNLVKAFVCLTDVVECGADELSSASAGMLGPSPSPAPPAAGPRPLRFRRAAPDEPPGPAGAASDPVSLIVMELADLGTLSEAVARGALHVRLPGGPVGVDLRAVLEALLDAACGLSHLHSLRIAHGGVCAANVLLKSDVSRPLGWTAKLGGFGSARILGARGEYFFAARPVGSVAHMAPETLEVGRLTTAADVYAFGILMHAVYTGSDPYPCASASAIAPAVCRGGVRPRMPCGTPDDYARLASDCWAADPAARPDMAEVIARLEALHARVAVDDAPAQGRASEARAAAAVEAR</sequence>
<feature type="compositionally biased region" description="Pro residues" evidence="1">
    <location>
        <begin position="662"/>
        <end position="671"/>
    </location>
</feature>
<evidence type="ECO:0000259" key="2">
    <source>
        <dbReference type="PROSITE" id="PS50011"/>
    </source>
</evidence>
<accession>A0A2V0NN08</accession>
<dbReference type="InterPro" id="IPR001245">
    <property type="entry name" value="Ser-Thr/Tyr_kinase_cat_dom"/>
</dbReference>
<feature type="compositionally biased region" description="Gly residues" evidence="1">
    <location>
        <begin position="476"/>
        <end position="493"/>
    </location>
</feature>
<dbReference type="SUPFAM" id="SSF56112">
    <property type="entry name" value="Protein kinase-like (PK-like)"/>
    <property type="match status" value="1"/>
</dbReference>
<dbReference type="Gene3D" id="1.10.510.10">
    <property type="entry name" value="Transferase(Phosphotransferase) domain 1"/>
    <property type="match status" value="1"/>
</dbReference>
<dbReference type="Pfam" id="PF07714">
    <property type="entry name" value="PK_Tyr_Ser-Thr"/>
    <property type="match status" value="1"/>
</dbReference>
<dbReference type="OrthoDB" id="26722at2759"/>
<keyword evidence="4" id="KW-1185">Reference proteome</keyword>
<evidence type="ECO:0000313" key="4">
    <source>
        <dbReference type="Proteomes" id="UP000247498"/>
    </source>
</evidence>
<dbReference type="STRING" id="307507.A0A2V0NN08"/>
<dbReference type="GO" id="GO:0005524">
    <property type="term" value="F:ATP binding"/>
    <property type="evidence" value="ECO:0007669"/>
    <property type="project" value="InterPro"/>
</dbReference>
<gene>
    <name evidence="3" type="ORF">Rsub_01430</name>
</gene>
<dbReference type="InParanoid" id="A0A2V0NN08"/>
<dbReference type="PANTHER" id="PTHR44329:SF214">
    <property type="entry name" value="PROTEIN KINASE DOMAIN-CONTAINING PROTEIN"/>
    <property type="match status" value="1"/>
</dbReference>
<dbReference type="Proteomes" id="UP000247498">
    <property type="component" value="Unassembled WGS sequence"/>
</dbReference>
<feature type="region of interest" description="Disordered" evidence="1">
    <location>
        <begin position="287"/>
        <end position="310"/>
    </location>
</feature>
<feature type="region of interest" description="Disordered" evidence="1">
    <location>
        <begin position="454"/>
        <end position="527"/>
    </location>
</feature>
<evidence type="ECO:0000313" key="3">
    <source>
        <dbReference type="EMBL" id="GBF88931.1"/>
    </source>
</evidence>
<dbReference type="Gene3D" id="3.30.200.20">
    <property type="entry name" value="Phosphorylase Kinase, domain 1"/>
    <property type="match status" value="1"/>
</dbReference>
<name>A0A2V0NN08_9CHLO</name>
<organism evidence="3 4">
    <name type="scientific">Raphidocelis subcapitata</name>
    <dbReference type="NCBI Taxonomy" id="307507"/>
    <lineage>
        <taxon>Eukaryota</taxon>
        <taxon>Viridiplantae</taxon>
        <taxon>Chlorophyta</taxon>
        <taxon>core chlorophytes</taxon>
        <taxon>Chlorophyceae</taxon>
        <taxon>CS clade</taxon>
        <taxon>Sphaeropleales</taxon>
        <taxon>Selenastraceae</taxon>
        <taxon>Raphidocelis</taxon>
    </lineage>
</organism>
<reference evidence="3 4" key="1">
    <citation type="journal article" date="2018" name="Sci. Rep.">
        <title>Raphidocelis subcapitata (=Pseudokirchneriella subcapitata) provides an insight into genome evolution and environmental adaptations in the Sphaeropleales.</title>
        <authorList>
            <person name="Suzuki S."/>
            <person name="Yamaguchi H."/>
            <person name="Nakajima N."/>
            <person name="Kawachi M."/>
        </authorList>
    </citation>
    <scope>NUCLEOTIDE SEQUENCE [LARGE SCALE GENOMIC DNA]</scope>
    <source>
        <strain evidence="3 4">NIES-35</strain>
    </source>
</reference>
<feature type="domain" description="Protein kinase" evidence="2">
    <location>
        <begin position="577"/>
        <end position="901"/>
    </location>
</feature>
<feature type="compositionally biased region" description="Pro residues" evidence="1">
    <location>
        <begin position="290"/>
        <end position="302"/>
    </location>
</feature>
<evidence type="ECO:0000256" key="1">
    <source>
        <dbReference type="SAM" id="MobiDB-lite"/>
    </source>
</evidence>
<feature type="region of interest" description="Disordered" evidence="1">
    <location>
        <begin position="654"/>
        <end position="693"/>
    </location>
</feature>